<evidence type="ECO:0000313" key="1">
    <source>
        <dbReference type="EMBL" id="QHT90525.1"/>
    </source>
</evidence>
<dbReference type="EMBL" id="MN740154">
    <property type="protein sequence ID" value="QHT90525.1"/>
    <property type="molecule type" value="Genomic_DNA"/>
</dbReference>
<proteinExistence type="predicted"/>
<organism evidence="1">
    <name type="scientific">viral metagenome</name>
    <dbReference type="NCBI Taxonomy" id="1070528"/>
    <lineage>
        <taxon>unclassified sequences</taxon>
        <taxon>metagenomes</taxon>
        <taxon>organismal metagenomes</taxon>
    </lineage>
</organism>
<sequence>MSDNRSAHCEKDVPQAGKLYLYMNSILSTKVSIHITEVGQTTQQNLEEALIERVSKKCMEEGYIRPKSIRIQTYSAGTVRADNIDFHVVYHCQVANPVEGQVLEATVKTITKAGIHSQCIDPDGNIPITIFIARDHHPHSQEFQNIKEGDQIFACVIGTRYELNDPYICVIAKLIPTKYSSKFQNRRIRIKGGEMDNDPQTV</sequence>
<evidence type="ECO:0008006" key="2">
    <source>
        <dbReference type="Google" id="ProtNLM"/>
    </source>
</evidence>
<accession>A0A6C0IDK1</accession>
<protein>
    <recommendedName>
        <fullName evidence="2">S1 motif domain-containing protein</fullName>
    </recommendedName>
</protein>
<dbReference type="AlphaFoldDB" id="A0A6C0IDK1"/>
<reference evidence="1" key="1">
    <citation type="journal article" date="2020" name="Nature">
        <title>Giant virus diversity and host interactions through global metagenomics.</title>
        <authorList>
            <person name="Schulz F."/>
            <person name="Roux S."/>
            <person name="Paez-Espino D."/>
            <person name="Jungbluth S."/>
            <person name="Walsh D.A."/>
            <person name="Denef V.J."/>
            <person name="McMahon K.D."/>
            <person name="Konstantinidis K.T."/>
            <person name="Eloe-Fadrosh E.A."/>
            <person name="Kyrpides N.C."/>
            <person name="Woyke T."/>
        </authorList>
    </citation>
    <scope>NUCLEOTIDE SEQUENCE</scope>
    <source>
        <strain evidence="1">GVMAG-M-3300023184-68</strain>
    </source>
</reference>
<name>A0A6C0IDK1_9ZZZZ</name>